<evidence type="ECO:0000256" key="3">
    <source>
        <dbReference type="SAM" id="SignalP"/>
    </source>
</evidence>
<feature type="compositionally biased region" description="Polar residues" evidence="1">
    <location>
        <begin position="364"/>
        <end position="374"/>
    </location>
</feature>
<sequence length="426" mass="44641">MFFCRIVRTLVFALSLSATRVIAPLYHNPDSTCAAWDSYTKIIQNHPHTTFYTIINPNHGPGTANSQPRGGYQACVQNLRPSANPNAIVLGYVDTKSASTVLADIDTYAGWQPTYRPTGIFLDNVTATAENLEMYSGYVSHAKSKGFTFTGLNAGGPADATYFPLVDLINTYSGAYSSFNPTSFSSSANSDSTPISKQSVWLFDTSPSTIGSSSGLLNQLGAAGLGAVFMSNETTAVGLSGLPPNFAAFVGDVATAKNLAPSSSSGPSASSSSQAIVGGVLGGLVVFLVLVVIVLCMRRRKHPSEMTPFQVATPTNPACDASINAPPDLWPPRGSEGTFPGEPSIASDPVMSGKRALMFATTPPSMHQSLRGTHSPSPSASDSSPAAHTIYSSSATSDAGASSEDWDRLMLAQQNPPPYSPNPTQH</sequence>
<evidence type="ECO:0000313" key="5">
    <source>
        <dbReference type="Proteomes" id="UP001362999"/>
    </source>
</evidence>
<feature type="signal peptide" evidence="3">
    <location>
        <begin position="1"/>
        <end position="18"/>
    </location>
</feature>
<dbReference type="AlphaFoldDB" id="A0AAW0BUW6"/>
<proteinExistence type="predicted"/>
<dbReference type="Proteomes" id="UP001362999">
    <property type="component" value="Unassembled WGS sequence"/>
</dbReference>
<feature type="region of interest" description="Disordered" evidence="1">
    <location>
        <begin position="364"/>
        <end position="426"/>
    </location>
</feature>
<evidence type="ECO:0000313" key="4">
    <source>
        <dbReference type="EMBL" id="KAK7029912.1"/>
    </source>
</evidence>
<dbReference type="InterPro" id="IPR021986">
    <property type="entry name" value="Spherulin4"/>
</dbReference>
<feature type="transmembrane region" description="Helical" evidence="2">
    <location>
        <begin position="275"/>
        <end position="296"/>
    </location>
</feature>
<accession>A0AAW0BUW6</accession>
<dbReference type="PANTHER" id="PTHR35040">
    <property type="match status" value="1"/>
</dbReference>
<gene>
    <name evidence="4" type="ORF">R3P38DRAFT_3314586</name>
</gene>
<protein>
    <submittedName>
        <fullName evidence="4">Spherulation-specific family 4-domain-containing protein</fullName>
    </submittedName>
</protein>
<keyword evidence="5" id="KW-1185">Reference proteome</keyword>
<reference evidence="4 5" key="1">
    <citation type="journal article" date="2024" name="J Genomics">
        <title>Draft genome sequencing and assembly of Favolaschia claudopus CIRM-BRFM 2984 isolated from oak limbs.</title>
        <authorList>
            <person name="Navarro D."/>
            <person name="Drula E."/>
            <person name="Chaduli D."/>
            <person name="Cazenave R."/>
            <person name="Ahrendt S."/>
            <person name="Wang J."/>
            <person name="Lipzen A."/>
            <person name="Daum C."/>
            <person name="Barry K."/>
            <person name="Grigoriev I.V."/>
            <person name="Favel A."/>
            <person name="Rosso M.N."/>
            <person name="Martin F."/>
        </authorList>
    </citation>
    <scope>NUCLEOTIDE SEQUENCE [LARGE SCALE GENOMIC DNA]</scope>
    <source>
        <strain evidence="4 5">CIRM-BRFM 2984</strain>
    </source>
</reference>
<organism evidence="4 5">
    <name type="scientific">Favolaschia claudopus</name>
    <dbReference type="NCBI Taxonomy" id="2862362"/>
    <lineage>
        <taxon>Eukaryota</taxon>
        <taxon>Fungi</taxon>
        <taxon>Dikarya</taxon>
        <taxon>Basidiomycota</taxon>
        <taxon>Agaricomycotina</taxon>
        <taxon>Agaricomycetes</taxon>
        <taxon>Agaricomycetidae</taxon>
        <taxon>Agaricales</taxon>
        <taxon>Marasmiineae</taxon>
        <taxon>Mycenaceae</taxon>
        <taxon>Favolaschia</taxon>
    </lineage>
</organism>
<keyword evidence="2" id="KW-0812">Transmembrane</keyword>
<feature type="compositionally biased region" description="Low complexity" evidence="1">
    <location>
        <begin position="375"/>
        <end position="403"/>
    </location>
</feature>
<name>A0AAW0BUW6_9AGAR</name>
<evidence type="ECO:0000256" key="2">
    <source>
        <dbReference type="SAM" id="Phobius"/>
    </source>
</evidence>
<evidence type="ECO:0000256" key="1">
    <source>
        <dbReference type="SAM" id="MobiDB-lite"/>
    </source>
</evidence>
<keyword evidence="2" id="KW-1133">Transmembrane helix</keyword>
<dbReference type="PANTHER" id="PTHR35040:SF9">
    <property type="entry name" value="4-LIKE CELL SURFACE PROTEIN, PUTATIVE (AFU_ORTHOLOGUE AFUA_4G14080)-RELATED"/>
    <property type="match status" value="1"/>
</dbReference>
<keyword evidence="3" id="KW-0732">Signal</keyword>
<dbReference type="EMBL" id="JAWWNJ010000026">
    <property type="protein sequence ID" value="KAK7029912.1"/>
    <property type="molecule type" value="Genomic_DNA"/>
</dbReference>
<feature type="region of interest" description="Disordered" evidence="1">
    <location>
        <begin position="320"/>
        <end position="347"/>
    </location>
</feature>
<feature type="chain" id="PRO_5043418260" evidence="3">
    <location>
        <begin position="19"/>
        <end position="426"/>
    </location>
</feature>
<dbReference type="Pfam" id="PF12138">
    <property type="entry name" value="Spherulin4"/>
    <property type="match status" value="1"/>
</dbReference>
<comment type="caution">
    <text evidence="4">The sequence shown here is derived from an EMBL/GenBank/DDBJ whole genome shotgun (WGS) entry which is preliminary data.</text>
</comment>
<keyword evidence="2" id="KW-0472">Membrane</keyword>
<feature type="compositionally biased region" description="Pro residues" evidence="1">
    <location>
        <begin position="415"/>
        <end position="426"/>
    </location>
</feature>